<dbReference type="EnsemblPlants" id="PNT65076">
    <property type="protein sequence ID" value="PNT65076"/>
    <property type="gene ID" value="BRADI_4g37012v3"/>
</dbReference>
<sequence>MSAKRLARLVKKWQRATALGRKRLHVILVNGWQGPCVVYTADSVQFKVPLAFLSTTVFAELLRMSNEEFGFTGSNGRITLPCDAVLMEYAMCLLGRNASAEMEAAFLRSMAMPLPCHYDASCVAPHLGVGQHVAVCSS</sequence>
<protein>
    <submittedName>
        <fullName evidence="2 3">Uncharacterized protein</fullName>
    </submittedName>
</protein>
<organism evidence="2">
    <name type="scientific">Brachypodium distachyon</name>
    <name type="common">Purple false brome</name>
    <name type="synonym">Trachynia distachya</name>
    <dbReference type="NCBI Taxonomy" id="15368"/>
    <lineage>
        <taxon>Eukaryota</taxon>
        <taxon>Viridiplantae</taxon>
        <taxon>Streptophyta</taxon>
        <taxon>Embryophyta</taxon>
        <taxon>Tracheophyta</taxon>
        <taxon>Spermatophyta</taxon>
        <taxon>Magnoliopsida</taxon>
        <taxon>Liliopsida</taxon>
        <taxon>Poales</taxon>
        <taxon>Poaceae</taxon>
        <taxon>BOP clade</taxon>
        <taxon>Pooideae</taxon>
        <taxon>Stipodae</taxon>
        <taxon>Brachypodieae</taxon>
        <taxon>Brachypodium</taxon>
    </lineage>
</organism>
<dbReference type="Gramene" id="PNT65076">
    <property type="protein sequence ID" value="PNT65076"/>
    <property type="gene ID" value="BRADI_4g37012v3"/>
</dbReference>
<evidence type="ECO:0000313" key="2">
    <source>
        <dbReference type="EMBL" id="PNT65076.1"/>
    </source>
</evidence>
<dbReference type="PANTHER" id="PTHR31175">
    <property type="entry name" value="AUXIN-RESPONSIVE FAMILY PROTEIN"/>
    <property type="match status" value="1"/>
</dbReference>
<reference evidence="3" key="3">
    <citation type="submission" date="2018-08" db="UniProtKB">
        <authorList>
            <consortium name="EnsemblPlants"/>
        </authorList>
    </citation>
    <scope>IDENTIFICATION</scope>
    <source>
        <strain evidence="3">cv. Bd21</strain>
    </source>
</reference>
<evidence type="ECO:0000313" key="4">
    <source>
        <dbReference type="Proteomes" id="UP000008810"/>
    </source>
</evidence>
<proteinExistence type="inferred from homology"/>
<name>A0A2K2CSR3_BRADI</name>
<dbReference type="EMBL" id="CM000883">
    <property type="protein sequence ID" value="PNT65076.1"/>
    <property type="molecule type" value="Genomic_DNA"/>
</dbReference>
<dbReference type="ExpressionAtlas" id="A0A2K2CSR3">
    <property type="expression patterns" value="baseline and differential"/>
</dbReference>
<reference evidence="2" key="2">
    <citation type="submission" date="2017-06" db="EMBL/GenBank/DDBJ databases">
        <title>WGS assembly of Brachypodium distachyon.</title>
        <authorList>
            <consortium name="The International Brachypodium Initiative"/>
            <person name="Lucas S."/>
            <person name="Harmon-Smith M."/>
            <person name="Lail K."/>
            <person name="Tice H."/>
            <person name="Grimwood J."/>
            <person name="Bruce D."/>
            <person name="Barry K."/>
            <person name="Shu S."/>
            <person name="Lindquist E."/>
            <person name="Wang M."/>
            <person name="Pitluck S."/>
            <person name="Vogel J.P."/>
            <person name="Garvin D.F."/>
            <person name="Mockler T.C."/>
            <person name="Schmutz J."/>
            <person name="Rokhsar D."/>
            <person name="Bevan M.W."/>
        </authorList>
    </citation>
    <scope>NUCLEOTIDE SEQUENCE</scope>
    <source>
        <strain evidence="2">Bd21</strain>
    </source>
</reference>
<dbReference type="OrthoDB" id="1936278at2759"/>
<evidence type="ECO:0000313" key="3">
    <source>
        <dbReference type="EnsemblPlants" id="PNT65076"/>
    </source>
</evidence>
<accession>A0A2K2CSR3</accession>
<dbReference type="STRING" id="15368.A0A2K2CSR3"/>
<comment type="similarity">
    <text evidence="1">Belongs to the ARG7 family.</text>
</comment>
<dbReference type="Proteomes" id="UP000008810">
    <property type="component" value="Chromosome 4"/>
</dbReference>
<dbReference type="PANTHER" id="PTHR31175:SF91">
    <property type="entry name" value="AUXIN-RESPONSIVE PROTEIN"/>
    <property type="match status" value="1"/>
</dbReference>
<dbReference type="GO" id="GO:0009733">
    <property type="term" value="P:response to auxin"/>
    <property type="evidence" value="ECO:0007669"/>
    <property type="project" value="InterPro"/>
</dbReference>
<dbReference type="InParanoid" id="A0A2K2CSR3"/>
<keyword evidence="4" id="KW-1185">Reference proteome</keyword>
<evidence type="ECO:0000256" key="1">
    <source>
        <dbReference type="ARBA" id="ARBA00006974"/>
    </source>
</evidence>
<gene>
    <name evidence="2" type="ORF">BRADI_4g37012v3</name>
</gene>
<dbReference type="Pfam" id="PF02519">
    <property type="entry name" value="Auxin_inducible"/>
    <property type="match status" value="1"/>
</dbReference>
<dbReference type="AlphaFoldDB" id="A0A2K2CSR3"/>
<reference evidence="2 3" key="1">
    <citation type="journal article" date="2010" name="Nature">
        <title>Genome sequencing and analysis of the model grass Brachypodium distachyon.</title>
        <authorList>
            <consortium name="International Brachypodium Initiative"/>
        </authorList>
    </citation>
    <scope>NUCLEOTIDE SEQUENCE [LARGE SCALE GENOMIC DNA]</scope>
    <source>
        <strain evidence="2 3">Bd21</strain>
    </source>
</reference>
<dbReference type="InterPro" id="IPR003676">
    <property type="entry name" value="SAUR_fam"/>
</dbReference>